<organism evidence="6 7">
    <name type="scientific">Teichococcus aerophilus</name>
    <dbReference type="NCBI Taxonomy" id="1224513"/>
    <lineage>
        <taxon>Bacteria</taxon>
        <taxon>Pseudomonadati</taxon>
        <taxon>Pseudomonadota</taxon>
        <taxon>Alphaproteobacteria</taxon>
        <taxon>Acetobacterales</taxon>
        <taxon>Roseomonadaceae</taxon>
        <taxon>Roseomonas</taxon>
    </lineage>
</organism>
<name>A0ABR7RMZ5_9PROT</name>
<keyword evidence="1" id="KW-0805">Transcription regulation</keyword>
<reference evidence="6 7" key="1">
    <citation type="journal article" date="2013" name="Int. J. Syst. Evol. Microbiol.">
        <title>Roseomonas aerophila sp. nov., isolated from air.</title>
        <authorList>
            <person name="Kim S.J."/>
            <person name="Weon H.Y."/>
            <person name="Ahn J.H."/>
            <person name="Hong S.B."/>
            <person name="Seok S.J."/>
            <person name="Whang K.S."/>
            <person name="Kwon S.W."/>
        </authorList>
    </citation>
    <scope>NUCLEOTIDE SEQUENCE [LARGE SCALE GENOMIC DNA]</scope>
    <source>
        <strain evidence="6 7">NBRC 108923</strain>
    </source>
</reference>
<evidence type="ECO:0000313" key="6">
    <source>
        <dbReference type="EMBL" id="MBC9207457.1"/>
    </source>
</evidence>
<dbReference type="CDD" id="cd06267">
    <property type="entry name" value="PBP1_LacI_sugar_binding-like"/>
    <property type="match status" value="1"/>
</dbReference>
<keyword evidence="7" id="KW-1185">Reference proteome</keyword>
<dbReference type="SUPFAM" id="SSF47413">
    <property type="entry name" value="lambda repressor-like DNA-binding domains"/>
    <property type="match status" value="1"/>
</dbReference>
<dbReference type="Gene3D" id="1.10.260.40">
    <property type="entry name" value="lambda repressor-like DNA-binding domains"/>
    <property type="match status" value="1"/>
</dbReference>
<gene>
    <name evidence="6" type="ORF">IBL26_11485</name>
</gene>
<feature type="compositionally biased region" description="Low complexity" evidence="4">
    <location>
        <begin position="357"/>
        <end position="369"/>
    </location>
</feature>
<keyword evidence="3" id="KW-0804">Transcription</keyword>
<dbReference type="InterPro" id="IPR000843">
    <property type="entry name" value="HTH_LacI"/>
</dbReference>
<feature type="domain" description="HTH lacI-type" evidence="5">
    <location>
        <begin position="16"/>
        <end position="70"/>
    </location>
</feature>
<dbReference type="Gene3D" id="3.40.50.2300">
    <property type="match status" value="2"/>
</dbReference>
<dbReference type="RefSeq" id="WP_187784622.1">
    <property type="nucleotide sequence ID" value="NZ_JACTVA010000017.1"/>
</dbReference>
<evidence type="ECO:0000259" key="5">
    <source>
        <dbReference type="PROSITE" id="PS50932"/>
    </source>
</evidence>
<dbReference type="GO" id="GO:0003677">
    <property type="term" value="F:DNA binding"/>
    <property type="evidence" value="ECO:0007669"/>
    <property type="project" value="UniProtKB-KW"/>
</dbReference>
<protein>
    <submittedName>
        <fullName evidence="6">LacI family DNA-binding transcriptional regulator</fullName>
    </submittedName>
</protein>
<keyword evidence="2 6" id="KW-0238">DNA-binding</keyword>
<evidence type="ECO:0000256" key="2">
    <source>
        <dbReference type="ARBA" id="ARBA00023125"/>
    </source>
</evidence>
<evidence type="ECO:0000256" key="4">
    <source>
        <dbReference type="SAM" id="MobiDB-lite"/>
    </source>
</evidence>
<dbReference type="CDD" id="cd01392">
    <property type="entry name" value="HTH_LacI"/>
    <property type="match status" value="1"/>
</dbReference>
<evidence type="ECO:0000256" key="1">
    <source>
        <dbReference type="ARBA" id="ARBA00023015"/>
    </source>
</evidence>
<dbReference type="PROSITE" id="PS00356">
    <property type="entry name" value="HTH_LACI_1"/>
    <property type="match status" value="1"/>
</dbReference>
<dbReference type="InterPro" id="IPR010982">
    <property type="entry name" value="Lambda_DNA-bd_dom_sf"/>
</dbReference>
<dbReference type="PROSITE" id="PS50932">
    <property type="entry name" value="HTH_LACI_2"/>
    <property type="match status" value="1"/>
</dbReference>
<sequence length="369" mass="39264">MPSLRAANSNPSPRPARVKDVAAMAGVSVTAVSRYLNAGLTLPPATAERIDAAVRDLDYRPNRMARSLSLGRTDTIGLVVPEIANPFFAHLAAAVEEAADAEGMGLLLCATLNRLDRELDYLDRLRSHQVDGLIFLTNHGDDGTLARQIDATRGIVLIDEDVAGTNVPKLFCDNTQGGRLAGAHLLEAGHRSLGFVGGPETLMSSGERLDGLRQAVALQAGATLAWCCAGPHTPEQGRRAAEAWLDLEQRPTALFIGSGALLAGFLDAVREAGVSVPADLSLVAFDDVGPLHLFNPPITAIRQPVAEFGRQGVALLRARLRGEAPADAAIRLPVELVVRQSVAPPPALRRKRPPLPMRSSSPTTRKTRQ</sequence>
<dbReference type="InterPro" id="IPR046335">
    <property type="entry name" value="LacI/GalR-like_sensor"/>
</dbReference>
<dbReference type="SUPFAM" id="SSF53822">
    <property type="entry name" value="Periplasmic binding protein-like I"/>
    <property type="match status" value="1"/>
</dbReference>
<proteinExistence type="predicted"/>
<dbReference type="Pfam" id="PF13377">
    <property type="entry name" value="Peripla_BP_3"/>
    <property type="match status" value="1"/>
</dbReference>
<dbReference type="SMART" id="SM00354">
    <property type="entry name" value="HTH_LACI"/>
    <property type="match status" value="1"/>
</dbReference>
<dbReference type="Proteomes" id="UP000626026">
    <property type="component" value="Unassembled WGS sequence"/>
</dbReference>
<feature type="region of interest" description="Disordered" evidence="4">
    <location>
        <begin position="345"/>
        <end position="369"/>
    </location>
</feature>
<dbReference type="PANTHER" id="PTHR30146">
    <property type="entry name" value="LACI-RELATED TRANSCRIPTIONAL REPRESSOR"/>
    <property type="match status" value="1"/>
</dbReference>
<dbReference type="InterPro" id="IPR028082">
    <property type="entry name" value="Peripla_BP_I"/>
</dbReference>
<dbReference type="EMBL" id="JACTVA010000017">
    <property type="protein sequence ID" value="MBC9207457.1"/>
    <property type="molecule type" value="Genomic_DNA"/>
</dbReference>
<comment type="caution">
    <text evidence="6">The sequence shown here is derived from an EMBL/GenBank/DDBJ whole genome shotgun (WGS) entry which is preliminary data.</text>
</comment>
<accession>A0ABR7RMZ5</accession>
<dbReference type="PANTHER" id="PTHR30146:SF138">
    <property type="entry name" value="TRANSCRIPTIONAL REGULATORY PROTEIN"/>
    <property type="match status" value="1"/>
</dbReference>
<dbReference type="Pfam" id="PF00356">
    <property type="entry name" value="LacI"/>
    <property type="match status" value="1"/>
</dbReference>
<evidence type="ECO:0000256" key="3">
    <source>
        <dbReference type="ARBA" id="ARBA00023163"/>
    </source>
</evidence>
<evidence type="ECO:0000313" key="7">
    <source>
        <dbReference type="Proteomes" id="UP000626026"/>
    </source>
</evidence>